<dbReference type="Pfam" id="PF00002">
    <property type="entry name" value="7tm_2"/>
    <property type="match status" value="1"/>
</dbReference>
<dbReference type="PROSITE" id="PS00650">
    <property type="entry name" value="G_PROTEIN_RECEP_F2_2"/>
    <property type="match status" value="1"/>
</dbReference>
<dbReference type="PANTHER" id="PTHR45620:SF42">
    <property type="entry name" value="G-PROTEIN COUPLED RECEPTOR SEB-2"/>
    <property type="match status" value="1"/>
</dbReference>
<dbReference type="OrthoDB" id="16753at2759"/>
<evidence type="ECO:0000313" key="7">
    <source>
        <dbReference type="Proteomes" id="UP000440578"/>
    </source>
</evidence>
<keyword evidence="7" id="KW-1185">Reference proteome</keyword>
<accession>A0A6A4WDX4</accession>
<dbReference type="EMBL" id="VIIS01000746">
    <property type="protein sequence ID" value="KAF0305526.1"/>
    <property type="molecule type" value="Genomic_DNA"/>
</dbReference>
<evidence type="ECO:0000256" key="4">
    <source>
        <dbReference type="ARBA" id="ARBA00023136"/>
    </source>
</evidence>
<protein>
    <submittedName>
        <fullName evidence="6">Calcitonin gene-related peptide type 1 receptor</fullName>
    </submittedName>
</protein>
<comment type="subcellular location">
    <subcellularLocation>
        <location evidence="1">Membrane</location>
        <topology evidence="1">Multi-pass membrane protein</topology>
    </subcellularLocation>
</comment>
<keyword evidence="6" id="KW-0675">Receptor</keyword>
<proteinExistence type="predicted"/>
<keyword evidence="4 5" id="KW-0472">Membrane</keyword>
<evidence type="ECO:0000313" key="6">
    <source>
        <dbReference type="EMBL" id="KAF0305526.1"/>
    </source>
</evidence>
<gene>
    <name evidence="6" type="primary">calcrl_1</name>
    <name evidence="6" type="ORF">FJT64_022831</name>
</gene>
<dbReference type="GO" id="GO:0008528">
    <property type="term" value="F:G protein-coupled peptide receptor activity"/>
    <property type="evidence" value="ECO:0007669"/>
    <property type="project" value="TreeGrafter"/>
</dbReference>
<dbReference type="InterPro" id="IPR050332">
    <property type="entry name" value="GPCR_2"/>
</dbReference>
<dbReference type="GO" id="GO:0005886">
    <property type="term" value="C:plasma membrane"/>
    <property type="evidence" value="ECO:0007669"/>
    <property type="project" value="TreeGrafter"/>
</dbReference>
<comment type="caution">
    <text evidence="6">The sequence shown here is derived from an EMBL/GenBank/DDBJ whole genome shotgun (WGS) entry which is preliminary data.</text>
</comment>
<name>A0A6A4WDX4_AMPAM</name>
<keyword evidence="2 5" id="KW-0812">Transmembrane</keyword>
<evidence type="ECO:0000256" key="3">
    <source>
        <dbReference type="ARBA" id="ARBA00022989"/>
    </source>
</evidence>
<evidence type="ECO:0000256" key="5">
    <source>
        <dbReference type="SAM" id="Phobius"/>
    </source>
</evidence>
<dbReference type="InterPro" id="IPR000832">
    <property type="entry name" value="GPCR_2_secretin-like"/>
</dbReference>
<dbReference type="AlphaFoldDB" id="A0A6A4WDX4"/>
<feature type="transmembrane region" description="Helical" evidence="5">
    <location>
        <begin position="7"/>
        <end position="25"/>
    </location>
</feature>
<evidence type="ECO:0000256" key="2">
    <source>
        <dbReference type="ARBA" id="ARBA00022692"/>
    </source>
</evidence>
<dbReference type="GO" id="GO:0007188">
    <property type="term" value="P:adenylate cyclase-modulating G protein-coupled receptor signaling pathway"/>
    <property type="evidence" value="ECO:0007669"/>
    <property type="project" value="TreeGrafter"/>
</dbReference>
<feature type="transmembrane region" description="Helical" evidence="5">
    <location>
        <begin position="37"/>
        <end position="60"/>
    </location>
</feature>
<dbReference type="PANTHER" id="PTHR45620">
    <property type="entry name" value="PDF RECEPTOR-LIKE PROTEIN-RELATED"/>
    <property type="match status" value="1"/>
</dbReference>
<dbReference type="Gene3D" id="1.20.1070.10">
    <property type="entry name" value="Rhodopsin 7-helix transmembrane proteins"/>
    <property type="match status" value="1"/>
</dbReference>
<dbReference type="Proteomes" id="UP000440578">
    <property type="component" value="Unassembled WGS sequence"/>
</dbReference>
<organism evidence="6 7">
    <name type="scientific">Amphibalanus amphitrite</name>
    <name type="common">Striped barnacle</name>
    <name type="synonym">Balanus amphitrite</name>
    <dbReference type="NCBI Taxonomy" id="1232801"/>
    <lineage>
        <taxon>Eukaryota</taxon>
        <taxon>Metazoa</taxon>
        <taxon>Ecdysozoa</taxon>
        <taxon>Arthropoda</taxon>
        <taxon>Crustacea</taxon>
        <taxon>Multicrustacea</taxon>
        <taxon>Cirripedia</taxon>
        <taxon>Thoracica</taxon>
        <taxon>Thoracicalcarea</taxon>
        <taxon>Balanomorpha</taxon>
        <taxon>Balanoidea</taxon>
        <taxon>Balanidae</taxon>
        <taxon>Amphibalaninae</taxon>
        <taxon>Amphibalanus</taxon>
    </lineage>
</organism>
<evidence type="ECO:0000256" key="1">
    <source>
        <dbReference type="ARBA" id="ARBA00004141"/>
    </source>
</evidence>
<sequence length="140" mass="15550">MKGRAVRATLVLVPLFGLHLMVTIYRPSDGGCVWMEIYYYCDYLLDGLQGAMVALIFCYLNGEVQNLLRRTYGHHLSLHSTAFRTGHRSSSLSGRSQNTMHTMVGLDNTTSATLEHADCPGGAPLLHRPHTGSSEKEERL</sequence>
<dbReference type="InterPro" id="IPR017983">
    <property type="entry name" value="GPCR_2_secretin-like_CS"/>
</dbReference>
<dbReference type="PRINTS" id="PR00249">
    <property type="entry name" value="GPCRSECRETIN"/>
</dbReference>
<reference evidence="6 7" key="1">
    <citation type="submission" date="2019-07" db="EMBL/GenBank/DDBJ databases">
        <title>Draft genome assembly of a fouling barnacle, Amphibalanus amphitrite (Darwin, 1854): The first reference genome for Thecostraca.</title>
        <authorList>
            <person name="Kim W."/>
        </authorList>
    </citation>
    <scope>NUCLEOTIDE SEQUENCE [LARGE SCALE GENOMIC DNA]</scope>
    <source>
        <strain evidence="6">SNU_AA5</strain>
        <tissue evidence="6">Soma without cirri and trophi</tissue>
    </source>
</reference>
<keyword evidence="3 5" id="KW-1133">Transmembrane helix</keyword>